<protein>
    <recommendedName>
        <fullName evidence="3">Long-chain-fatty-acyl-CoA reductase</fullName>
    </recommendedName>
</protein>
<evidence type="ECO:0000256" key="1">
    <source>
        <dbReference type="ARBA" id="ARBA00022857"/>
    </source>
</evidence>
<dbReference type="GO" id="GO:0003995">
    <property type="term" value="F:acyl-CoA dehydrogenase activity"/>
    <property type="evidence" value="ECO:0007669"/>
    <property type="project" value="InterPro"/>
</dbReference>
<keyword evidence="1" id="KW-0521">NADP</keyword>
<dbReference type="AlphaFoldDB" id="A0A381TN62"/>
<sequence length="374" mass="42259">MIGKHWSNNFENKIGTNSSHVKNFLSKSYLEKKLDIALHGDRHSLDNFVDLGDSELLFHAQPRGVACHWIAGNVDILGIFSAIQSLLTKNVSIIKAPSNYTLLVDLLTSLENINTEKISGKKMLECFEVLYIEQNDEKNQKILSDSADIRVAWGGADAIKSITALPKSPFTEDIIYGPKYSYVIIDEKSIQKQQTEIAQKIALDVSTFDQYACSSPHTVFVKTKDPKIISSFSDALSQAMDDVERILLPKQKETEEKSKEIISTRSEYEIKGKVISSKNLNWTVIVSDEEGLAQPTFSRVIHVRPFKDNNVILNDNRKIQSIGLSVDDNDRFQFIDKITFFGGDRCPSLGKMSFFDSPWDGMFGMDRMVRWITT</sequence>
<proteinExistence type="predicted"/>
<dbReference type="InterPro" id="IPR008670">
    <property type="entry name" value="CoA_reduct_LuxC"/>
</dbReference>
<evidence type="ECO:0000313" key="2">
    <source>
        <dbReference type="EMBL" id="SVA17495.1"/>
    </source>
</evidence>
<reference evidence="2" key="1">
    <citation type="submission" date="2018-05" db="EMBL/GenBank/DDBJ databases">
        <authorList>
            <person name="Lanie J.A."/>
            <person name="Ng W.-L."/>
            <person name="Kazmierczak K.M."/>
            <person name="Andrzejewski T.M."/>
            <person name="Davidsen T.M."/>
            <person name="Wayne K.J."/>
            <person name="Tettelin H."/>
            <person name="Glass J.I."/>
            <person name="Rusch D."/>
            <person name="Podicherti R."/>
            <person name="Tsui H.-C.T."/>
            <person name="Winkler M.E."/>
        </authorList>
    </citation>
    <scope>NUCLEOTIDE SEQUENCE</scope>
</reference>
<name>A0A381TN62_9ZZZZ</name>
<accession>A0A381TN62</accession>
<dbReference type="Pfam" id="PF05893">
    <property type="entry name" value="LuxC"/>
    <property type="match status" value="1"/>
</dbReference>
<dbReference type="EMBL" id="UINC01004876">
    <property type="protein sequence ID" value="SVA17495.1"/>
    <property type="molecule type" value="Genomic_DNA"/>
</dbReference>
<gene>
    <name evidence="2" type="ORF">METZ01_LOCUS70349</name>
</gene>
<organism evidence="2">
    <name type="scientific">marine metagenome</name>
    <dbReference type="NCBI Taxonomy" id="408172"/>
    <lineage>
        <taxon>unclassified sequences</taxon>
        <taxon>metagenomes</taxon>
        <taxon>ecological metagenomes</taxon>
    </lineage>
</organism>
<evidence type="ECO:0008006" key="3">
    <source>
        <dbReference type="Google" id="ProtNLM"/>
    </source>
</evidence>
<feature type="non-terminal residue" evidence="2">
    <location>
        <position position="374"/>
    </location>
</feature>
<dbReference type="GO" id="GO:0008218">
    <property type="term" value="P:bioluminescence"/>
    <property type="evidence" value="ECO:0007669"/>
    <property type="project" value="InterPro"/>
</dbReference>